<dbReference type="PANTHER" id="PTHR32329">
    <property type="entry name" value="BIFUNCTIONAL PROTEIN [INCLUDES 2-HYDROXYACYL-COA DEHYDRATASE (N-TER) AND ITS ACTIVATOR DOMAIN (C_TERM)-RELATED"/>
    <property type="match status" value="1"/>
</dbReference>
<keyword evidence="2" id="KW-0479">Metal-binding</keyword>
<dbReference type="Pfam" id="PF01869">
    <property type="entry name" value="BcrAD_BadFG"/>
    <property type="match status" value="1"/>
</dbReference>
<dbReference type="CDD" id="cd24036">
    <property type="entry name" value="ASKHA_NBD_BcrAD_BadFG_HgdC_HadI"/>
    <property type="match status" value="1"/>
</dbReference>
<sequence length="263" mass="28239">MFAGIDVGSLTAKAVLIDEQGTRFSFITETGDNPKRAGETVFEEVIKKAGAKRNDVKYIIGTGYGRIALSFADHAITELTCHAKGAYFLNPAIRTLIDIGGQDSKVIRLNQNGGMADFVMNDKCAAGTGRFLEVMAGALKVDLREMGDFSLRSNNPCVINSICTVFAESEVISLLASGQAKEDIIAGLHQGIAKRVGNMARRLGIKDEITFVGGVSKNTGLKSGLENYLEIKFAPVGEDPQIVGALGAALLARERYYSERKTL</sequence>
<evidence type="ECO:0000256" key="1">
    <source>
        <dbReference type="ARBA" id="ARBA00001966"/>
    </source>
</evidence>
<dbReference type="InterPro" id="IPR002731">
    <property type="entry name" value="ATPase_BadF"/>
</dbReference>
<dbReference type="AlphaFoldDB" id="A0A445N0U8"/>
<dbReference type="InterPro" id="IPR008275">
    <property type="entry name" value="CoA_E_activase_dom"/>
</dbReference>
<evidence type="ECO:0000256" key="2">
    <source>
        <dbReference type="ARBA" id="ARBA00022723"/>
    </source>
</evidence>
<dbReference type="SUPFAM" id="SSF53067">
    <property type="entry name" value="Actin-like ATPase domain"/>
    <property type="match status" value="1"/>
</dbReference>
<evidence type="ECO:0000313" key="6">
    <source>
        <dbReference type="EMBL" id="SPD75347.1"/>
    </source>
</evidence>
<protein>
    <submittedName>
        <fullName evidence="6">ATPase, activator of (R)-hydroxyglutaryl-CoA dehydratase</fullName>
    </submittedName>
</protein>
<feature type="domain" description="ATPase BadF/BadG/BcrA/BcrD type" evidence="5">
    <location>
        <begin position="4"/>
        <end position="252"/>
    </location>
</feature>
<reference evidence="6" key="1">
    <citation type="submission" date="2018-01" db="EMBL/GenBank/DDBJ databases">
        <authorList>
            <person name="Regsiter A."/>
            <person name="William W."/>
        </authorList>
    </citation>
    <scope>NUCLEOTIDE SEQUENCE</scope>
    <source>
        <strain evidence="6">TRIP AH-1</strain>
    </source>
</reference>
<keyword evidence="4" id="KW-0411">Iron-sulfur</keyword>
<accession>A0A445N0U8</accession>
<evidence type="ECO:0000256" key="4">
    <source>
        <dbReference type="ARBA" id="ARBA00023014"/>
    </source>
</evidence>
<evidence type="ECO:0000259" key="5">
    <source>
        <dbReference type="Pfam" id="PF01869"/>
    </source>
</evidence>
<proteinExistence type="predicted"/>
<evidence type="ECO:0000256" key="3">
    <source>
        <dbReference type="ARBA" id="ARBA00023004"/>
    </source>
</evidence>
<organism evidence="6">
    <name type="scientific">uncultured Desulfobacterium sp</name>
    <dbReference type="NCBI Taxonomy" id="201089"/>
    <lineage>
        <taxon>Bacteria</taxon>
        <taxon>Pseudomonadati</taxon>
        <taxon>Thermodesulfobacteriota</taxon>
        <taxon>Desulfobacteria</taxon>
        <taxon>Desulfobacterales</taxon>
        <taxon>Desulfobacteriaceae</taxon>
        <taxon>Desulfobacterium</taxon>
        <taxon>environmental samples</taxon>
    </lineage>
</organism>
<dbReference type="InterPro" id="IPR051805">
    <property type="entry name" value="Dehydratase_Activator_Redct"/>
</dbReference>
<dbReference type="InterPro" id="IPR043129">
    <property type="entry name" value="ATPase_NBD"/>
</dbReference>
<dbReference type="PANTHER" id="PTHR32329:SF2">
    <property type="entry name" value="BIFUNCTIONAL PROTEIN [INCLUDES 2-HYDROXYACYL-COA DEHYDRATASE (N-TER) AND ITS ACTIVATOR DOMAIN (C_TERM)"/>
    <property type="match status" value="1"/>
</dbReference>
<comment type="cofactor">
    <cofactor evidence="1">
        <name>[4Fe-4S] cluster</name>
        <dbReference type="ChEBI" id="CHEBI:49883"/>
    </cofactor>
</comment>
<dbReference type="GO" id="GO:0051536">
    <property type="term" value="F:iron-sulfur cluster binding"/>
    <property type="evidence" value="ECO:0007669"/>
    <property type="project" value="UniProtKB-KW"/>
</dbReference>
<name>A0A445N0U8_9BACT</name>
<dbReference type="Gene3D" id="3.30.420.40">
    <property type="match status" value="2"/>
</dbReference>
<keyword evidence="3" id="KW-0408">Iron</keyword>
<dbReference type="GO" id="GO:0046872">
    <property type="term" value="F:metal ion binding"/>
    <property type="evidence" value="ECO:0007669"/>
    <property type="project" value="UniProtKB-KW"/>
</dbReference>
<dbReference type="EMBL" id="OJIN01000196">
    <property type="protein sequence ID" value="SPD75347.1"/>
    <property type="molecule type" value="Genomic_DNA"/>
</dbReference>
<gene>
    <name evidence="6" type="primary">hgdC</name>
    <name evidence="6" type="ORF">PITCH_A530009</name>
</gene>
<dbReference type="NCBIfam" id="TIGR00241">
    <property type="entry name" value="CoA_E_activ"/>
    <property type="match status" value="1"/>
</dbReference>